<evidence type="ECO:0000313" key="3">
    <source>
        <dbReference type="EMBL" id="QUC16602.1"/>
    </source>
</evidence>
<feature type="signal peptide" evidence="1">
    <location>
        <begin position="1"/>
        <end position="19"/>
    </location>
</feature>
<organism evidence="2 5">
    <name type="scientific">Ustilaginoidea virens</name>
    <name type="common">Rice false smut fungus</name>
    <name type="synonym">Villosiclava virens</name>
    <dbReference type="NCBI Taxonomy" id="1159556"/>
    <lineage>
        <taxon>Eukaryota</taxon>
        <taxon>Fungi</taxon>
        <taxon>Dikarya</taxon>
        <taxon>Ascomycota</taxon>
        <taxon>Pezizomycotina</taxon>
        <taxon>Sordariomycetes</taxon>
        <taxon>Hypocreomycetidae</taxon>
        <taxon>Hypocreales</taxon>
        <taxon>Clavicipitaceae</taxon>
        <taxon>Ustilaginoidea</taxon>
    </lineage>
</organism>
<keyword evidence="4" id="KW-1185">Reference proteome</keyword>
<evidence type="ECO:0000313" key="2">
    <source>
        <dbReference type="EMBL" id="GAO18545.1"/>
    </source>
</evidence>
<feature type="chain" id="PRO_5010402187" evidence="1">
    <location>
        <begin position="20"/>
        <end position="140"/>
    </location>
</feature>
<dbReference type="EMBL" id="CP072753">
    <property type="protein sequence ID" value="QUC16602.1"/>
    <property type="molecule type" value="Genomic_DNA"/>
</dbReference>
<dbReference type="Proteomes" id="UP000054053">
    <property type="component" value="Unassembled WGS sequence"/>
</dbReference>
<protein>
    <submittedName>
        <fullName evidence="2">Uncharacterized protein</fullName>
    </submittedName>
</protein>
<evidence type="ECO:0000313" key="5">
    <source>
        <dbReference type="Proteomes" id="UP000054053"/>
    </source>
</evidence>
<dbReference type="EMBL" id="BBTG02000005">
    <property type="protein sequence ID" value="GAO18545.1"/>
    <property type="molecule type" value="Genomic_DNA"/>
</dbReference>
<accession>A0A063BT85</accession>
<dbReference type="GeneID" id="66061621"/>
<dbReference type="RefSeq" id="XP_042994275.1">
    <property type="nucleotide sequence ID" value="XM_043138341.1"/>
</dbReference>
<proteinExistence type="predicted"/>
<dbReference type="Proteomes" id="UP000027002">
    <property type="component" value="Chromosome 1"/>
</dbReference>
<reference evidence="5" key="2">
    <citation type="journal article" date="2016" name="Genome Announc.">
        <title>Genome sequence of Ustilaginoidea virens IPU010, a rice pathogenic fungus causing false smut.</title>
        <authorList>
            <person name="Kumagai T."/>
            <person name="Ishii T."/>
            <person name="Terai G."/>
            <person name="Umemura M."/>
            <person name="Machida M."/>
            <person name="Asai K."/>
        </authorList>
    </citation>
    <scope>NUCLEOTIDE SEQUENCE [LARGE SCALE GENOMIC DNA]</scope>
    <source>
        <strain evidence="5">IPU010</strain>
    </source>
</reference>
<reference evidence="3" key="3">
    <citation type="submission" date="2020-03" db="EMBL/GenBank/DDBJ databases">
        <title>A mixture of massive structural variations and highly conserved coding sequences in Ustilaginoidea virens genome.</title>
        <authorList>
            <person name="Zhang K."/>
            <person name="Zhao Z."/>
            <person name="Zhang Z."/>
            <person name="Li Y."/>
            <person name="Hsiang T."/>
            <person name="Sun W."/>
        </authorList>
    </citation>
    <scope>NUCLEOTIDE SEQUENCE</scope>
    <source>
        <strain evidence="3">UV-8b</strain>
    </source>
</reference>
<evidence type="ECO:0000313" key="4">
    <source>
        <dbReference type="Proteomes" id="UP000027002"/>
    </source>
</evidence>
<gene>
    <name evidence="3" type="ORF">UV8b_00843</name>
    <name evidence="2" type="ORF">UVI_02012210</name>
</gene>
<keyword evidence="1" id="KW-0732">Signal</keyword>
<evidence type="ECO:0000256" key="1">
    <source>
        <dbReference type="SAM" id="SignalP"/>
    </source>
</evidence>
<name>A0A063BT85_USTVR</name>
<dbReference type="OrthoDB" id="3799394at2759"/>
<dbReference type="HOGENOM" id="CLU_117769_0_0_1"/>
<dbReference type="KEGG" id="uvi:66061621"/>
<sequence length="140" mass="14546">MLSNTLVLAALGLAALASAQEPCGLKVAPCPTDKTCVPNAGCPNPKLCPGTCRFKNKYDSCGGKTVSPRSCKPGFECRDDPRLPESCGLACDVPGICLPKEPKRCGGFAGFACPKGLYCYYGPLTGCDPKTTSDCMGICL</sequence>
<dbReference type="STRING" id="1159556.A0A063BT85"/>
<dbReference type="AlphaFoldDB" id="A0A063BT85"/>
<reference evidence="2" key="1">
    <citation type="journal article" date="2016" name="Genome Announc.">
        <title>Genome Sequence of Ustilaginoidea virens IPU010, a Rice Pathogenic Fungus Causing False Smut.</title>
        <authorList>
            <person name="Kumagai T."/>
            <person name="Ishii T."/>
            <person name="Terai G."/>
            <person name="Umemura M."/>
            <person name="Machida M."/>
            <person name="Asai K."/>
        </authorList>
    </citation>
    <scope>NUCLEOTIDE SEQUENCE [LARGE SCALE GENOMIC DNA]</scope>
    <source>
        <strain evidence="2">IPU010</strain>
    </source>
</reference>